<dbReference type="InterPro" id="IPR000086">
    <property type="entry name" value="NUDIX_hydrolase_dom"/>
</dbReference>
<dbReference type="Proteomes" id="UP000799767">
    <property type="component" value="Unassembled WGS sequence"/>
</dbReference>
<name>A0A6A6PTM3_9PEZI</name>
<dbReference type="RefSeq" id="XP_033589604.1">
    <property type="nucleotide sequence ID" value="XM_033737082.1"/>
</dbReference>
<gene>
    <name evidence="2" type="ORF">BDY17DRAFT_323800</name>
</gene>
<keyword evidence="3" id="KW-1185">Reference proteome</keyword>
<dbReference type="Gene3D" id="3.90.79.10">
    <property type="entry name" value="Nucleoside Triphosphate Pyrophosphohydrolase"/>
    <property type="match status" value="1"/>
</dbReference>
<evidence type="ECO:0000313" key="3">
    <source>
        <dbReference type="Proteomes" id="UP000799767"/>
    </source>
</evidence>
<reference evidence="2" key="1">
    <citation type="journal article" date="2020" name="Stud. Mycol.">
        <title>101 Dothideomycetes genomes: a test case for predicting lifestyles and emergence of pathogens.</title>
        <authorList>
            <person name="Haridas S."/>
            <person name="Albert R."/>
            <person name="Binder M."/>
            <person name="Bloem J."/>
            <person name="Labutti K."/>
            <person name="Salamov A."/>
            <person name="Andreopoulos B."/>
            <person name="Baker S."/>
            <person name="Barry K."/>
            <person name="Bills G."/>
            <person name="Bluhm B."/>
            <person name="Cannon C."/>
            <person name="Castanera R."/>
            <person name="Culley D."/>
            <person name="Daum C."/>
            <person name="Ezra D."/>
            <person name="Gonzalez J."/>
            <person name="Henrissat B."/>
            <person name="Kuo A."/>
            <person name="Liang C."/>
            <person name="Lipzen A."/>
            <person name="Lutzoni F."/>
            <person name="Magnuson J."/>
            <person name="Mondo S."/>
            <person name="Nolan M."/>
            <person name="Ohm R."/>
            <person name="Pangilinan J."/>
            <person name="Park H.-J."/>
            <person name="Ramirez L."/>
            <person name="Alfaro M."/>
            <person name="Sun H."/>
            <person name="Tritt A."/>
            <person name="Yoshinaga Y."/>
            <person name="Zwiers L.-H."/>
            <person name="Turgeon B."/>
            <person name="Goodwin S."/>
            <person name="Spatafora J."/>
            <person name="Crous P."/>
            <person name="Grigoriev I."/>
        </authorList>
    </citation>
    <scope>NUCLEOTIDE SEQUENCE</scope>
    <source>
        <strain evidence="2">CBS 113389</strain>
    </source>
</reference>
<dbReference type="PANTHER" id="PTHR13622">
    <property type="entry name" value="THIAMIN PYROPHOSPHOKINASE"/>
    <property type="match status" value="1"/>
</dbReference>
<organism evidence="2 3">
    <name type="scientific">Neohortaea acidophila</name>
    <dbReference type="NCBI Taxonomy" id="245834"/>
    <lineage>
        <taxon>Eukaryota</taxon>
        <taxon>Fungi</taxon>
        <taxon>Dikarya</taxon>
        <taxon>Ascomycota</taxon>
        <taxon>Pezizomycotina</taxon>
        <taxon>Dothideomycetes</taxon>
        <taxon>Dothideomycetidae</taxon>
        <taxon>Mycosphaerellales</taxon>
        <taxon>Teratosphaeriaceae</taxon>
        <taxon>Neohortaea</taxon>
    </lineage>
</organism>
<dbReference type="GO" id="GO:0044715">
    <property type="term" value="F:8-oxo-dGDP phosphatase activity"/>
    <property type="evidence" value="ECO:0007669"/>
    <property type="project" value="TreeGrafter"/>
</dbReference>
<dbReference type="OrthoDB" id="10261522at2759"/>
<dbReference type="PROSITE" id="PS51462">
    <property type="entry name" value="NUDIX"/>
    <property type="match status" value="1"/>
</dbReference>
<dbReference type="CDD" id="cd03676">
    <property type="entry name" value="NUDIX_Tnr3_like"/>
    <property type="match status" value="1"/>
</dbReference>
<proteinExistence type="predicted"/>
<dbReference type="EMBL" id="MU001635">
    <property type="protein sequence ID" value="KAF2483034.1"/>
    <property type="molecule type" value="Genomic_DNA"/>
</dbReference>
<dbReference type="AlphaFoldDB" id="A0A6A6PTM3"/>
<dbReference type="SUPFAM" id="SSF55811">
    <property type="entry name" value="Nudix"/>
    <property type="match status" value="1"/>
</dbReference>
<feature type="domain" description="Nudix hydrolase" evidence="1">
    <location>
        <begin position="124"/>
        <end position="270"/>
    </location>
</feature>
<protein>
    <recommendedName>
        <fullName evidence="1">Nudix hydrolase domain-containing protein</fullName>
    </recommendedName>
</protein>
<dbReference type="GeneID" id="54478084"/>
<accession>A0A6A6PTM3</accession>
<dbReference type="PANTHER" id="PTHR13622:SF8">
    <property type="entry name" value="THIAMIN PYROPHOSPHOKINASE 1"/>
    <property type="match status" value="1"/>
</dbReference>
<dbReference type="Pfam" id="PF00293">
    <property type="entry name" value="NUDIX"/>
    <property type="match status" value="1"/>
</dbReference>
<dbReference type="InterPro" id="IPR015797">
    <property type="entry name" value="NUDIX_hydrolase-like_dom_sf"/>
</dbReference>
<dbReference type="FunFam" id="3.90.79.10:FF:000019">
    <property type="entry name" value="Thiamin pyrophosphokinase, putative"/>
    <property type="match status" value="1"/>
</dbReference>
<sequence length="305" mass="34242">MPKSTYLDLVKACDNFPYDDSAGPIYKLYLPNDDRPHGFMLPEIVENMPWTDDFEVDNENLTVQLQQRPSTSSTTAFARVINSAIENDVFDTLHGKHSELYPILGARHPVQFERFAGDLFGFIARGAHLTIYTVTDRGMMIWVPRRSSHMFTYPNKLDTTVAGGVPAHQTPFENVVQEADEEASLPADLIKRGVRAAGALTYQGLSTESNGAKESLIVSDVVYVYDLEVGQEVKPVPKDDEVKEFYLMSVDEVKAALAREEFKTNSAVVMIDFFIRHGIITAENEADYVEIVTRMHRKLPFPTTG</sequence>
<evidence type="ECO:0000259" key="1">
    <source>
        <dbReference type="PROSITE" id="PS51462"/>
    </source>
</evidence>
<evidence type="ECO:0000313" key="2">
    <source>
        <dbReference type="EMBL" id="KAF2483034.1"/>
    </source>
</evidence>